<keyword evidence="2" id="KW-1133">Transmembrane helix</keyword>
<proteinExistence type="predicted"/>
<keyword evidence="2" id="KW-0472">Membrane</keyword>
<dbReference type="KEGG" id="cmax:111493917"/>
<reference evidence="4" key="1">
    <citation type="submission" date="2025-08" db="UniProtKB">
        <authorList>
            <consortium name="RefSeq"/>
        </authorList>
    </citation>
    <scope>IDENTIFICATION</scope>
    <source>
        <tissue evidence="4">Young leaves</tissue>
    </source>
</reference>
<name>A0A6J1KB93_CUCMA</name>
<accession>A0A6J1KB93</accession>
<sequence>MGLVMVISLPLIFFCLLLGFGCYFLGRAKGRQDIRTNAQTFGVPMPPPSSAAAHSLSPQQPIFKPDNSINV</sequence>
<feature type="compositionally biased region" description="Low complexity" evidence="1">
    <location>
        <begin position="50"/>
        <end position="61"/>
    </location>
</feature>
<evidence type="ECO:0000256" key="2">
    <source>
        <dbReference type="SAM" id="Phobius"/>
    </source>
</evidence>
<dbReference type="GeneID" id="111493917"/>
<dbReference type="RefSeq" id="XP_022999592.1">
    <property type="nucleotide sequence ID" value="XM_023143824.1"/>
</dbReference>
<keyword evidence="2" id="KW-0812">Transmembrane</keyword>
<evidence type="ECO:0000256" key="1">
    <source>
        <dbReference type="SAM" id="MobiDB-lite"/>
    </source>
</evidence>
<evidence type="ECO:0000313" key="4">
    <source>
        <dbReference type="RefSeq" id="XP_022999592.1"/>
    </source>
</evidence>
<dbReference type="AlphaFoldDB" id="A0A6J1KB93"/>
<keyword evidence="3" id="KW-1185">Reference proteome</keyword>
<feature type="region of interest" description="Disordered" evidence="1">
    <location>
        <begin position="46"/>
        <end position="71"/>
    </location>
</feature>
<gene>
    <name evidence="4" type="primary">LOC111493917</name>
</gene>
<dbReference type="Proteomes" id="UP000504608">
    <property type="component" value="Unplaced"/>
</dbReference>
<feature type="transmembrane region" description="Helical" evidence="2">
    <location>
        <begin position="6"/>
        <end position="26"/>
    </location>
</feature>
<organism evidence="3 4">
    <name type="scientific">Cucurbita maxima</name>
    <name type="common">Pumpkin</name>
    <name type="synonym">Winter squash</name>
    <dbReference type="NCBI Taxonomy" id="3661"/>
    <lineage>
        <taxon>Eukaryota</taxon>
        <taxon>Viridiplantae</taxon>
        <taxon>Streptophyta</taxon>
        <taxon>Embryophyta</taxon>
        <taxon>Tracheophyta</taxon>
        <taxon>Spermatophyta</taxon>
        <taxon>Magnoliopsida</taxon>
        <taxon>eudicotyledons</taxon>
        <taxon>Gunneridae</taxon>
        <taxon>Pentapetalae</taxon>
        <taxon>rosids</taxon>
        <taxon>fabids</taxon>
        <taxon>Cucurbitales</taxon>
        <taxon>Cucurbitaceae</taxon>
        <taxon>Cucurbiteae</taxon>
        <taxon>Cucurbita</taxon>
    </lineage>
</organism>
<evidence type="ECO:0000313" key="3">
    <source>
        <dbReference type="Proteomes" id="UP000504608"/>
    </source>
</evidence>
<protein>
    <submittedName>
        <fullName evidence="4">Uncharacterized protein LOC111493917</fullName>
    </submittedName>
</protein>